<name>A0A2P6MJH6_ALKUR</name>
<sequence length="131" mass="14819">MRGGVIRFERSGRRSLRCGRPPWSYERAARSYGRFPKRSERFSPCRNRTRILFSAVVPKKRYVFLQENMTTASAAVDGAVLPSAEKAPVSGETRDAGVFGMETEIAPEKGSAYMIRVVWKRYGRKSPCPLN</sequence>
<accession>A0A2P6MJH6</accession>
<evidence type="ECO:0000313" key="2">
    <source>
        <dbReference type="Proteomes" id="UP000243650"/>
    </source>
</evidence>
<proteinExistence type="predicted"/>
<gene>
    <name evidence="1" type="ORF">C6I21_03550</name>
</gene>
<dbReference type="Proteomes" id="UP000243650">
    <property type="component" value="Unassembled WGS sequence"/>
</dbReference>
<protein>
    <submittedName>
        <fullName evidence="1">Uncharacterized protein</fullName>
    </submittedName>
</protein>
<comment type="caution">
    <text evidence="1">The sequence shown here is derived from an EMBL/GenBank/DDBJ whole genome shotgun (WGS) entry which is preliminary data.</text>
</comment>
<dbReference type="EMBL" id="PVNS01000003">
    <property type="protein sequence ID" value="PRO66427.1"/>
    <property type="molecule type" value="Genomic_DNA"/>
</dbReference>
<dbReference type="AlphaFoldDB" id="A0A2P6MJH6"/>
<reference evidence="1 2" key="1">
    <citation type="submission" date="2018-03" db="EMBL/GenBank/DDBJ databases">
        <title>Bacillus urumqiensis sp. nov., a moderately haloalkaliphilic bacterium isolated from a salt lake.</title>
        <authorList>
            <person name="Zhao B."/>
            <person name="Liao Z."/>
        </authorList>
    </citation>
    <scope>NUCLEOTIDE SEQUENCE [LARGE SCALE GENOMIC DNA]</scope>
    <source>
        <strain evidence="1 2">BZ-SZ-XJ18</strain>
    </source>
</reference>
<keyword evidence="2" id="KW-1185">Reference proteome</keyword>
<evidence type="ECO:0000313" key="1">
    <source>
        <dbReference type="EMBL" id="PRO66427.1"/>
    </source>
</evidence>
<organism evidence="1 2">
    <name type="scientific">Alkalicoccus urumqiensis</name>
    <name type="common">Bacillus urumqiensis</name>
    <dbReference type="NCBI Taxonomy" id="1548213"/>
    <lineage>
        <taxon>Bacteria</taxon>
        <taxon>Bacillati</taxon>
        <taxon>Bacillota</taxon>
        <taxon>Bacilli</taxon>
        <taxon>Bacillales</taxon>
        <taxon>Bacillaceae</taxon>
        <taxon>Alkalicoccus</taxon>
    </lineage>
</organism>